<dbReference type="SUPFAM" id="SSF51556">
    <property type="entry name" value="Metallo-dependent hydrolases"/>
    <property type="match status" value="1"/>
</dbReference>
<evidence type="ECO:0000256" key="1">
    <source>
        <dbReference type="ARBA" id="ARBA00012864"/>
    </source>
</evidence>
<feature type="binding site" evidence="7">
    <location>
        <position position="245"/>
    </location>
    <ligand>
        <name>4-imidazolone-5-propanoate</name>
        <dbReference type="ChEBI" id="CHEBI:77893"/>
    </ligand>
</feature>
<feature type="binding site" evidence="7">
    <location>
        <position position="72"/>
    </location>
    <ligand>
        <name>Zn(2+)</name>
        <dbReference type="ChEBI" id="CHEBI:29105"/>
    </ligand>
</feature>
<dbReference type="InterPro" id="IPR011059">
    <property type="entry name" value="Metal-dep_hydrolase_composite"/>
</dbReference>
<dbReference type="UniPathway" id="UPA00379">
    <property type="reaction ID" value="UER00551"/>
</dbReference>
<comment type="similarity">
    <text evidence="7">Belongs to the metallo-dependent hydrolases superfamily. HutI family.</text>
</comment>
<dbReference type="GO" id="GO:0050480">
    <property type="term" value="F:imidazolonepropionase activity"/>
    <property type="evidence" value="ECO:0007669"/>
    <property type="project" value="UniProtKB-UniRule"/>
</dbReference>
<keyword evidence="3 7" id="KW-0378">Hydrolase</keyword>
<organism evidence="9 10">
    <name type="scientific">Alkalicaulis satelles</name>
    <dbReference type="NCBI Taxonomy" id="2609175"/>
    <lineage>
        <taxon>Bacteria</taxon>
        <taxon>Pseudomonadati</taxon>
        <taxon>Pseudomonadota</taxon>
        <taxon>Alphaproteobacteria</taxon>
        <taxon>Maricaulales</taxon>
        <taxon>Maricaulaceae</taxon>
        <taxon>Alkalicaulis</taxon>
    </lineage>
</organism>
<dbReference type="HAMAP" id="MF_00372">
    <property type="entry name" value="HutI"/>
    <property type="match status" value="1"/>
</dbReference>
<evidence type="ECO:0000256" key="6">
    <source>
        <dbReference type="ARBA" id="ARBA00023004"/>
    </source>
</evidence>
<dbReference type="InterPro" id="IPR032466">
    <property type="entry name" value="Metal_Hydrolase"/>
</dbReference>
<gene>
    <name evidence="7" type="primary">hutI</name>
    <name evidence="9" type="ORF">F1654_06005</name>
</gene>
<dbReference type="RefSeq" id="WP_150022628.1">
    <property type="nucleotide sequence ID" value="NZ_VWOJ01000002.1"/>
</dbReference>
<evidence type="ECO:0000256" key="2">
    <source>
        <dbReference type="ARBA" id="ARBA00022723"/>
    </source>
</evidence>
<keyword evidence="7" id="KW-0963">Cytoplasm</keyword>
<feature type="binding site" evidence="7">
    <location>
        <position position="319"/>
    </location>
    <ligand>
        <name>N-formimidoyl-L-glutamate</name>
        <dbReference type="ChEBI" id="CHEBI:58928"/>
    </ligand>
</feature>
<dbReference type="GO" id="GO:0005737">
    <property type="term" value="C:cytoplasm"/>
    <property type="evidence" value="ECO:0007669"/>
    <property type="project" value="UniProtKB-SubCell"/>
</dbReference>
<evidence type="ECO:0000256" key="3">
    <source>
        <dbReference type="ARBA" id="ARBA00022801"/>
    </source>
</evidence>
<evidence type="ECO:0000256" key="7">
    <source>
        <dbReference type="HAMAP-Rule" id="MF_00372"/>
    </source>
</evidence>
<dbReference type="SUPFAM" id="SSF51338">
    <property type="entry name" value="Composite domain of metallo-dependent hydrolases"/>
    <property type="match status" value="1"/>
</dbReference>
<comment type="subcellular location">
    <subcellularLocation>
        <location evidence="7">Cytoplasm</location>
    </subcellularLocation>
</comment>
<feature type="binding site" evidence="7">
    <location>
        <position position="144"/>
    </location>
    <ligand>
        <name>4-imidazolone-5-propanoate</name>
        <dbReference type="ChEBI" id="CHEBI:77893"/>
    </ligand>
</feature>
<dbReference type="Pfam" id="PF01979">
    <property type="entry name" value="Amidohydro_1"/>
    <property type="match status" value="1"/>
</dbReference>
<dbReference type="Gene3D" id="2.30.40.10">
    <property type="entry name" value="Urease, subunit C, domain 1"/>
    <property type="match status" value="1"/>
</dbReference>
<keyword evidence="2 7" id="KW-0479">Metal-binding</keyword>
<feature type="binding site" evidence="7">
    <location>
        <position position="322"/>
    </location>
    <ligand>
        <name>4-imidazolone-5-propanoate</name>
        <dbReference type="ChEBI" id="CHEBI:77893"/>
    </ligand>
</feature>
<feature type="binding site" evidence="7">
    <location>
        <position position="72"/>
    </location>
    <ligand>
        <name>Fe(3+)</name>
        <dbReference type="ChEBI" id="CHEBI:29034"/>
    </ligand>
</feature>
<dbReference type="NCBIfam" id="TIGR01224">
    <property type="entry name" value="hutI"/>
    <property type="match status" value="1"/>
</dbReference>
<feature type="binding site" evidence="7">
    <location>
        <position position="144"/>
    </location>
    <ligand>
        <name>N-formimidoyl-L-glutamate</name>
        <dbReference type="ChEBI" id="CHEBI:58928"/>
    </ligand>
</feature>
<keyword evidence="10" id="KW-1185">Reference proteome</keyword>
<dbReference type="GO" id="GO:0019557">
    <property type="term" value="P:L-histidine catabolic process to glutamate and formate"/>
    <property type="evidence" value="ECO:0007669"/>
    <property type="project" value="UniProtKB-UniPathway"/>
</dbReference>
<evidence type="ECO:0000256" key="5">
    <source>
        <dbReference type="ARBA" id="ARBA00022833"/>
    </source>
</evidence>
<dbReference type="InterPro" id="IPR005920">
    <property type="entry name" value="HutI"/>
</dbReference>
<protein>
    <recommendedName>
        <fullName evidence="1 7">Imidazolonepropionase</fullName>
        <ecNumber evidence="1 7">3.5.2.7</ecNumber>
    </recommendedName>
    <alternativeName>
        <fullName evidence="7">Imidazolone-5-propionate hydrolase</fullName>
    </alternativeName>
</protein>
<keyword evidence="6 7" id="KW-0408">Iron</keyword>
<keyword evidence="5 7" id="KW-0862">Zinc</keyword>
<dbReference type="EC" id="3.5.2.7" evidence="1 7"/>
<feature type="binding site" evidence="7">
    <location>
        <position position="177"/>
    </location>
    <ligand>
        <name>4-imidazolone-5-propanoate</name>
        <dbReference type="ChEBI" id="CHEBI:77893"/>
    </ligand>
</feature>
<dbReference type="GO" id="GO:0005506">
    <property type="term" value="F:iron ion binding"/>
    <property type="evidence" value="ECO:0007669"/>
    <property type="project" value="UniProtKB-UniRule"/>
</dbReference>
<feature type="binding site" evidence="7">
    <location>
        <position position="81"/>
    </location>
    <ligand>
        <name>4-imidazolone-5-propanoate</name>
        <dbReference type="ChEBI" id="CHEBI:77893"/>
    </ligand>
</feature>
<proteinExistence type="inferred from homology"/>
<feature type="binding site" evidence="7">
    <location>
        <position position="317"/>
    </location>
    <ligand>
        <name>Fe(3+)</name>
        <dbReference type="ChEBI" id="CHEBI:29034"/>
    </ligand>
</feature>
<dbReference type="FunFam" id="3.20.20.140:FF:000007">
    <property type="entry name" value="Imidazolonepropionase"/>
    <property type="match status" value="1"/>
</dbReference>
<name>A0A5M6ZGE3_9PROT</name>
<dbReference type="GO" id="GO:0008270">
    <property type="term" value="F:zinc ion binding"/>
    <property type="evidence" value="ECO:0007669"/>
    <property type="project" value="UniProtKB-UniRule"/>
</dbReference>
<dbReference type="EMBL" id="VWOJ01000002">
    <property type="protein sequence ID" value="KAA5803360.1"/>
    <property type="molecule type" value="Genomic_DNA"/>
</dbReference>
<evidence type="ECO:0000259" key="8">
    <source>
        <dbReference type="Pfam" id="PF01979"/>
    </source>
</evidence>
<reference evidence="9 10" key="1">
    <citation type="submission" date="2019-09" db="EMBL/GenBank/DDBJ databases">
        <authorList>
            <person name="Kevbrin V."/>
            <person name="Grouzdev D.S."/>
        </authorList>
    </citation>
    <scope>NUCLEOTIDE SEQUENCE [LARGE SCALE GENOMIC DNA]</scope>
    <source>
        <strain evidence="9 10">G-192</strain>
    </source>
</reference>
<feature type="binding site" evidence="7">
    <location>
        <position position="242"/>
    </location>
    <ligand>
        <name>Fe(3+)</name>
        <dbReference type="ChEBI" id="CHEBI:29034"/>
    </ligand>
</feature>
<dbReference type="Gene3D" id="3.20.20.140">
    <property type="entry name" value="Metal-dependent hydrolases"/>
    <property type="match status" value="1"/>
</dbReference>
<feature type="binding site" evidence="7">
    <location>
        <position position="242"/>
    </location>
    <ligand>
        <name>Zn(2+)</name>
        <dbReference type="ChEBI" id="CHEBI:29105"/>
    </ligand>
</feature>
<comment type="function">
    <text evidence="7">Catalyzes the hydrolytic cleavage of the carbon-nitrogen bond in imidazolone-5-propanoate to yield N-formimidoyl-L-glutamate. It is the third step in the universal histidine degradation pathway.</text>
</comment>
<feature type="domain" description="Amidohydrolase-related" evidence="8">
    <location>
        <begin position="63"/>
        <end position="402"/>
    </location>
</feature>
<evidence type="ECO:0000256" key="4">
    <source>
        <dbReference type="ARBA" id="ARBA00022808"/>
    </source>
</evidence>
<feature type="binding site" evidence="7">
    <location>
        <position position="317"/>
    </location>
    <ligand>
        <name>Zn(2+)</name>
        <dbReference type="ChEBI" id="CHEBI:29105"/>
    </ligand>
</feature>
<comment type="pathway">
    <text evidence="7">Amino-acid degradation; L-histidine degradation into L-glutamate; N-formimidoyl-L-glutamate from L-histidine: step 3/3.</text>
</comment>
<dbReference type="AlphaFoldDB" id="A0A5M6ZGE3"/>
<sequence>MTATLFHNACAATLDPAREGVWGVVEPAAILSENGRITWIGPESDLPSQRASGAERIDLGGRWVTPALIDCHTHLVFAGDRSGEFEQRLSGVSYEEIARAGGGIRATMTATRAASLEALTDAAEARIRQLMRGGVASVEIKSGYGLDMDTERAMLMAATEAARRAGVRVRRTFLGLHALPPDYQGRRADYVRWMAGDVLPALHAEGLVDAVDAFCETIGFTPAETELMFEAAARLGLPVCLHAEQLSDQGGAALAARYGALSADHLEYLSEAGAQAMAQAGTTAVLLPGAFYALKETKRPPVDLLRALNVPMAVATDLNPGSSPLVSPVLAMNMACILFGLTPAEAFAGMTRDAAKAMGVAGEAGMLRAGLAADLAVWDVSGPAEIVYWIGHPGPERLFIAGQEASL</sequence>
<dbReference type="GO" id="GO:0019556">
    <property type="term" value="P:L-histidine catabolic process to glutamate and formamide"/>
    <property type="evidence" value="ECO:0007669"/>
    <property type="project" value="UniProtKB-UniRule"/>
</dbReference>
<comment type="caution">
    <text evidence="9">The sequence shown here is derived from an EMBL/GenBank/DDBJ whole genome shotgun (WGS) entry which is preliminary data.</text>
</comment>
<comment type="cofactor">
    <cofactor evidence="7">
        <name>Zn(2+)</name>
        <dbReference type="ChEBI" id="CHEBI:29105"/>
    </cofactor>
    <cofactor evidence="7">
        <name>Fe(3+)</name>
        <dbReference type="ChEBI" id="CHEBI:29034"/>
    </cofactor>
    <text evidence="7">Binds 1 zinc or iron ion per subunit.</text>
</comment>
<feature type="binding site" evidence="7">
    <location>
        <position position="74"/>
    </location>
    <ligand>
        <name>Fe(3+)</name>
        <dbReference type="ChEBI" id="CHEBI:29034"/>
    </ligand>
</feature>
<dbReference type="InterPro" id="IPR006680">
    <property type="entry name" value="Amidohydro-rel"/>
</dbReference>
<evidence type="ECO:0000313" key="10">
    <source>
        <dbReference type="Proteomes" id="UP000325122"/>
    </source>
</evidence>
<dbReference type="Proteomes" id="UP000325122">
    <property type="component" value="Unassembled WGS sequence"/>
</dbReference>
<accession>A0A5M6ZGE3</accession>
<feature type="binding site" evidence="7">
    <location>
        <position position="321"/>
    </location>
    <ligand>
        <name>N-formimidoyl-L-glutamate</name>
        <dbReference type="ChEBI" id="CHEBI:58928"/>
    </ligand>
</feature>
<comment type="catalytic activity">
    <reaction evidence="7">
        <text>4-imidazolone-5-propanoate + H2O = N-formimidoyl-L-glutamate</text>
        <dbReference type="Rhea" id="RHEA:23660"/>
        <dbReference type="ChEBI" id="CHEBI:15377"/>
        <dbReference type="ChEBI" id="CHEBI:58928"/>
        <dbReference type="ChEBI" id="CHEBI:77893"/>
        <dbReference type="EC" id="3.5.2.7"/>
    </reaction>
</comment>
<evidence type="ECO:0000313" key="9">
    <source>
        <dbReference type="EMBL" id="KAA5803360.1"/>
    </source>
</evidence>
<dbReference type="PANTHER" id="PTHR42752:SF1">
    <property type="entry name" value="IMIDAZOLONEPROPIONASE-RELATED"/>
    <property type="match status" value="1"/>
</dbReference>
<keyword evidence="4 7" id="KW-0369">Histidine metabolism</keyword>
<feature type="binding site" evidence="7">
    <location>
        <position position="74"/>
    </location>
    <ligand>
        <name>Zn(2+)</name>
        <dbReference type="ChEBI" id="CHEBI:29105"/>
    </ligand>
</feature>
<dbReference type="PANTHER" id="PTHR42752">
    <property type="entry name" value="IMIDAZOLONEPROPIONASE"/>
    <property type="match status" value="1"/>
</dbReference>